<accession>A0A9X3ZHL3</accession>
<evidence type="ECO:0000313" key="6">
    <source>
        <dbReference type="Proteomes" id="UP001151234"/>
    </source>
</evidence>
<sequence>MIDFYYAPTPNGWKVAIMLEESGLEFTTHLLNLAQGDQLAPAFLDISPNAKMPAIVDRNVDGDPVSVFESGAILFYLARKTGRFLPGGPEGEKETLEWLFWQVGNQGPMAGQLSHFKNYAPEGQEYGFKRYLGEYDRNLAVLENRLEGRDYILGEYSIADMISFPWILIAKPLGASLEQFPNVTAWRGRIKERPAVRRAVNLHKERQNKGQHNAQNNNVLFNQSADTLRRG</sequence>
<dbReference type="InterPro" id="IPR010987">
    <property type="entry name" value="Glutathione-S-Trfase_C-like"/>
</dbReference>
<evidence type="ECO:0000256" key="1">
    <source>
        <dbReference type="RuleBase" id="RU003494"/>
    </source>
</evidence>
<comment type="caution">
    <text evidence="5">The sequence shown here is derived from an EMBL/GenBank/DDBJ whole genome shotgun (WGS) entry which is preliminary data.</text>
</comment>
<dbReference type="RefSeq" id="WP_267990245.1">
    <property type="nucleotide sequence ID" value="NZ_JAPJZI010000001.1"/>
</dbReference>
<dbReference type="Gene3D" id="1.20.1050.10">
    <property type="match status" value="1"/>
</dbReference>
<dbReference type="Pfam" id="PF00043">
    <property type="entry name" value="GST_C"/>
    <property type="match status" value="1"/>
</dbReference>
<dbReference type="SFLD" id="SFLDG00358">
    <property type="entry name" value="Main_(cytGST)"/>
    <property type="match status" value="1"/>
</dbReference>
<keyword evidence="6" id="KW-1185">Reference proteome</keyword>
<organism evidence="5 6">
    <name type="scientific">Hoeflea prorocentri</name>
    <dbReference type="NCBI Taxonomy" id="1922333"/>
    <lineage>
        <taxon>Bacteria</taxon>
        <taxon>Pseudomonadati</taxon>
        <taxon>Pseudomonadota</taxon>
        <taxon>Alphaproteobacteria</taxon>
        <taxon>Hyphomicrobiales</taxon>
        <taxon>Rhizobiaceae</taxon>
        <taxon>Hoeflea</taxon>
    </lineage>
</organism>
<dbReference type="SUPFAM" id="SSF52833">
    <property type="entry name" value="Thioredoxin-like"/>
    <property type="match status" value="1"/>
</dbReference>
<dbReference type="InterPro" id="IPR040079">
    <property type="entry name" value="Glutathione_S-Trfase"/>
</dbReference>
<feature type="domain" description="GST C-terminal" evidence="4">
    <location>
        <begin position="88"/>
        <end position="211"/>
    </location>
</feature>
<evidence type="ECO:0000259" key="3">
    <source>
        <dbReference type="PROSITE" id="PS50404"/>
    </source>
</evidence>
<dbReference type="PROSITE" id="PS50404">
    <property type="entry name" value="GST_NTER"/>
    <property type="match status" value="1"/>
</dbReference>
<reference evidence="5" key="1">
    <citation type="submission" date="2022-11" db="EMBL/GenBank/DDBJ databases">
        <title>Draft genome sequence of Hoeflea poritis E7-10 and Hoeflea prorocentri PM5-8, separated from scleractinian coral Porites lutea and marine dinoflagellate.</title>
        <authorList>
            <person name="Zhang G."/>
            <person name="Wei Q."/>
            <person name="Cai L."/>
        </authorList>
    </citation>
    <scope>NUCLEOTIDE SEQUENCE</scope>
    <source>
        <strain evidence="5">PM5-8</strain>
    </source>
</reference>
<dbReference type="InterPro" id="IPR036282">
    <property type="entry name" value="Glutathione-S-Trfase_C_sf"/>
</dbReference>
<dbReference type="PANTHER" id="PTHR44051">
    <property type="entry name" value="GLUTATHIONE S-TRANSFERASE-RELATED"/>
    <property type="match status" value="1"/>
</dbReference>
<dbReference type="PANTHER" id="PTHR44051:SF8">
    <property type="entry name" value="GLUTATHIONE S-TRANSFERASE GSTA"/>
    <property type="match status" value="1"/>
</dbReference>
<evidence type="ECO:0000313" key="5">
    <source>
        <dbReference type="EMBL" id="MDA5398843.1"/>
    </source>
</evidence>
<dbReference type="SFLD" id="SFLDS00019">
    <property type="entry name" value="Glutathione_Transferase_(cytos"/>
    <property type="match status" value="1"/>
</dbReference>
<dbReference type="EMBL" id="JAPJZI010000001">
    <property type="protein sequence ID" value="MDA5398843.1"/>
    <property type="molecule type" value="Genomic_DNA"/>
</dbReference>
<feature type="domain" description="GST N-terminal" evidence="3">
    <location>
        <begin position="1"/>
        <end position="85"/>
    </location>
</feature>
<gene>
    <name evidence="5" type="ORF">OQ273_09705</name>
</gene>
<proteinExistence type="inferred from homology"/>
<evidence type="ECO:0000256" key="2">
    <source>
        <dbReference type="SAM" id="MobiDB-lite"/>
    </source>
</evidence>
<dbReference type="CDD" id="cd03048">
    <property type="entry name" value="GST_N_Ure2p_like"/>
    <property type="match status" value="1"/>
</dbReference>
<evidence type="ECO:0000259" key="4">
    <source>
        <dbReference type="PROSITE" id="PS50405"/>
    </source>
</evidence>
<dbReference type="Pfam" id="PF02798">
    <property type="entry name" value="GST_N"/>
    <property type="match status" value="1"/>
</dbReference>
<dbReference type="AlphaFoldDB" id="A0A9X3ZHL3"/>
<protein>
    <submittedName>
        <fullName evidence="5">Glutathione S-transferase N-terminal domain-containing protein</fullName>
    </submittedName>
</protein>
<dbReference type="Proteomes" id="UP001151234">
    <property type="component" value="Unassembled WGS sequence"/>
</dbReference>
<dbReference type="Gene3D" id="3.40.30.10">
    <property type="entry name" value="Glutaredoxin"/>
    <property type="match status" value="1"/>
</dbReference>
<dbReference type="InterPro" id="IPR004045">
    <property type="entry name" value="Glutathione_S-Trfase_N"/>
</dbReference>
<dbReference type="SUPFAM" id="SSF47616">
    <property type="entry name" value="GST C-terminal domain-like"/>
    <property type="match status" value="1"/>
</dbReference>
<name>A0A9X3ZHL3_9HYPH</name>
<dbReference type="SFLD" id="SFLDG01151">
    <property type="entry name" value="Main.2:_Nu-like"/>
    <property type="match status" value="1"/>
</dbReference>
<feature type="region of interest" description="Disordered" evidence="2">
    <location>
        <begin position="206"/>
        <end position="231"/>
    </location>
</feature>
<dbReference type="PROSITE" id="PS50405">
    <property type="entry name" value="GST_CTER"/>
    <property type="match status" value="1"/>
</dbReference>
<dbReference type="InterPro" id="IPR004046">
    <property type="entry name" value="GST_C"/>
</dbReference>
<feature type="compositionally biased region" description="Polar residues" evidence="2">
    <location>
        <begin position="210"/>
        <end position="231"/>
    </location>
</feature>
<dbReference type="InterPro" id="IPR036249">
    <property type="entry name" value="Thioredoxin-like_sf"/>
</dbReference>
<comment type="similarity">
    <text evidence="1">Belongs to the GST superfamily.</text>
</comment>